<dbReference type="GO" id="GO:0008757">
    <property type="term" value="F:S-adenosylmethionine-dependent methyltransferase activity"/>
    <property type="evidence" value="ECO:0007669"/>
    <property type="project" value="InterPro"/>
</dbReference>
<organism evidence="2">
    <name type="scientific">marine sediment metagenome</name>
    <dbReference type="NCBI Taxonomy" id="412755"/>
    <lineage>
        <taxon>unclassified sequences</taxon>
        <taxon>metagenomes</taxon>
        <taxon>ecological metagenomes</taxon>
    </lineage>
</organism>
<dbReference type="SUPFAM" id="SSF53335">
    <property type="entry name" value="S-adenosyl-L-methionine-dependent methyltransferases"/>
    <property type="match status" value="1"/>
</dbReference>
<dbReference type="Gene3D" id="3.40.50.150">
    <property type="entry name" value="Vaccinia Virus protein VP39"/>
    <property type="match status" value="1"/>
</dbReference>
<dbReference type="AlphaFoldDB" id="X1NJR8"/>
<feature type="non-terminal residue" evidence="2">
    <location>
        <position position="1"/>
    </location>
</feature>
<dbReference type="InterPro" id="IPR022642">
    <property type="entry name" value="CheR_C"/>
</dbReference>
<reference evidence="2" key="1">
    <citation type="journal article" date="2014" name="Front. Microbiol.">
        <title>High frequency of phylogenetically diverse reductive dehalogenase-homologous genes in deep subseafloor sedimentary metagenomes.</title>
        <authorList>
            <person name="Kawai M."/>
            <person name="Futagami T."/>
            <person name="Toyoda A."/>
            <person name="Takaki Y."/>
            <person name="Nishi S."/>
            <person name="Hori S."/>
            <person name="Arai W."/>
            <person name="Tsubouchi T."/>
            <person name="Morono Y."/>
            <person name="Uchiyama I."/>
            <person name="Ito T."/>
            <person name="Fujiyama A."/>
            <person name="Inagaki F."/>
            <person name="Takami H."/>
        </authorList>
    </citation>
    <scope>NUCLEOTIDE SEQUENCE</scope>
    <source>
        <strain evidence="2">Expedition CK06-06</strain>
    </source>
</reference>
<proteinExistence type="predicted"/>
<gene>
    <name evidence="2" type="ORF">S06H3_32934</name>
</gene>
<sequence length="55" mass="6421">IYFEESSRKKTISYFYDILKPGGYLFVGHSESLHKLSRAFKPVLFPGAFTYKKEV</sequence>
<dbReference type="InterPro" id="IPR000780">
    <property type="entry name" value="CheR_MeTrfase"/>
</dbReference>
<dbReference type="PROSITE" id="PS50123">
    <property type="entry name" value="CHER"/>
    <property type="match status" value="1"/>
</dbReference>
<evidence type="ECO:0000313" key="2">
    <source>
        <dbReference type="EMBL" id="GAI18939.1"/>
    </source>
</evidence>
<comment type="caution">
    <text evidence="2">The sequence shown here is derived from an EMBL/GenBank/DDBJ whole genome shotgun (WGS) entry which is preliminary data.</text>
</comment>
<dbReference type="Pfam" id="PF01739">
    <property type="entry name" value="CheR"/>
    <property type="match status" value="1"/>
</dbReference>
<name>X1NJR8_9ZZZZ</name>
<feature type="domain" description="CheR-type methyltransferase" evidence="1">
    <location>
        <begin position="1"/>
        <end position="55"/>
    </location>
</feature>
<protein>
    <recommendedName>
        <fullName evidence="1">CheR-type methyltransferase domain-containing protein</fullName>
    </recommendedName>
</protein>
<dbReference type="InterPro" id="IPR029063">
    <property type="entry name" value="SAM-dependent_MTases_sf"/>
</dbReference>
<dbReference type="EMBL" id="BARV01019617">
    <property type="protein sequence ID" value="GAI18939.1"/>
    <property type="molecule type" value="Genomic_DNA"/>
</dbReference>
<accession>X1NJR8</accession>
<evidence type="ECO:0000259" key="1">
    <source>
        <dbReference type="PROSITE" id="PS50123"/>
    </source>
</evidence>